<reference evidence="3 4" key="1">
    <citation type="submission" date="2019-09" db="EMBL/GenBank/DDBJ databases">
        <title>Draft genome of the ectomycorrhizal ascomycete Sphaerosporella brunnea.</title>
        <authorList>
            <consortium name="DOE Joint Genome Institute"/>
            <person name="Benucci G.M."/>
            <person name="Marozzi G."/>
            <person name="Antonielli L."/>
            <person name="Sanchez S."/>
            <person name="Marco P."/>
            <person name="Wang X."/>
            <person name="Falini L.B."/>
            <person name="Barry K."/>
            <person name="Haridas S."/>
            <person name="Lipzen A."/>
            <person name="Labutti K."/>
            <person name="Grigoriev I.V."/>
            <person name="Murat C."/>
            <person name="Martin F."/>
            <person name="Albertini E."/>
            <person name="Donnini D."/>
            <person name="Bonito G."/>
        </authorList>
    </citation>
    <scope>NUCLEOTIDE SEQUENCE [LARGE SCALE GENOMIC DNA]</scope>
    <source>
        <strain evidence="3 4">Sb_GMNB300</strain>
    </source>
</reference>
<protein>
    <submittedName>
        <fullName evidence="3">Uncharacterized protein</fullName>
    </submittedName>
</protein>
<dbReference type="Proteomes" id="UP000326924">
    <property type="component" value="Unassembled WGS sequence"/>
</dbReference>
<name>A0A5J5F1X8_9PEZI</name>
<feature type="compositionally biased region" description="Basic residues" evidence="2">
    <location>
        <begin position="1"/>
        <end position="11"/>
    </location>
</feature>
<dbReference type="InParanoid" id="A0A5J5F1X8"/>
<proteinExistence type="predicted"/>
<dbReference type="PROSITE" id="PS50088">
    <property type="entry name" value="ANK_REPEAT"/>
    <property type="match status" value="1"/>
</dbReference>
<dbReference type="PROSITE" id="PS50297">
    <property type="entry name" value="ANK_REP_REGION"/>
    <property type="match status" value="1"/>
</dbReference>
<evidence type="ECO:0000313" key="4">
    <source>
        <dbReference type="Proteomes" id="UP000326924"/>
    </source>
</evidence>
<dbReference type="EMBL" id="VXIS01000053">
    <property type="protein sequence ID" value="KAA8909846.1"/>
    <property type="molecule type" value="Genomic_DNA"/>
</dbReference>
<dbReference type="AlphaFoldDB" id="A0A5J5F1X8"/>
<dbReference type="Pfam" id="PF13637">
    <property type="entry name" value="Ank_4"/>
    <property type="match status" value="1"/>
</dbReference>
<dbReference type="InterPro" id="IPR036047">
    <property type="entry name" value="F-box-like_dom_sf"/>
</dbReference>
<dbReference type="InterPro" id="IPR002110">
    <property type="entry name" value="Ankyrin_rpt"/>
</dbReference>
<gene>
    <name evidence="3" type="ORF">FN846DRAFT_888736</name>
</gene>
<dbReference type="SUPFAM" id="SSF81383">
    <property type="entry name" value="F-box domain"/>
    <property type="match status" value="1"/>
</dbReference>
<dbReference type="Gene3D" id="1.25.40.20">
    <property type="entry name" value="Ankyrin repeat-containing domain"/>
    <property type="match status" value="1"/>
</dbReference>
<dbReference type="OrthoDB" id="426293at2759"/>
<keyword evidence="1" id="KW-0040">ANK repeat</keyword>
<feature type="repeat" description="ANK" evidence="1">
    <location>
        <begin position="150"/>
        <end position="175"/>
    </location>
</feature>
<dbReference type="SMART" id="SM00248">
    <property type="entry name" value="ANK"/>
    <property type="match status" value="2"/>
</dbReference>
<dbReference type="SUPFAM" id="SSF48403">
    <property type="entry name" value="Ankyrin repeat"/>
    <property type="match status" value="1"/>
</dbReference>
<accession>A0A5J5F1X8</accession>
<dbReference type="InterPro" id="IPR036770">
    <property type="entry name" value="Ankyrin_rpt-contain_sf"/>
</dbReference>
<evidence type="ECO:0000256" key="1">
    <source>
        <dbReference type="PROSITE-ProRule" id="PRU00023"/>
    </source>
</evidence>
<keyword evidence="4" id="KW-1185">Reference proteome</keyword>
<feature type="region of interest" description="Disordered" evidence="2">
    <location>
        <begin position="1"/>
        <end position="20"/>
    </location>
</feature>
<evidence type="ECO:0000256" key="2">
    <source>
        <dbReference type="SAM" id="MobiDB-lite"/>
    </source>
</evidence>
<sequence>MARLKRRKRHYSRGEDGKFIKPQPANDHLSALPSHLLLEINKYLGFSDCWNLAQTNKINGAVSNAHLNQRIVEDRSSRFWIPGVTYSFCPRFTLWQYSGLNDMLRPPVPMESATTLQYAIYHRDLELATKLVHAGWDVNESLRDANSRGCARSPLTMAAASGDIDLVKLLLVAGAKPEGGLPQGYNTLEVAQGEEVRRMITKAIRKLLVE</sequence>
<organism evidence="3 4">
    <name type="scientific">Sphaerosporella brunnea</name>
    <dbReference type="NCBI Taxonomy" id="1250544"/>
    <lineage>
        <taxon>Eukaryota</taxon>
        <taxon>Fungi</taxon>
        <taxon>Dikarya</taxon>
        <taxon>Ascomycota</taxon>
        <taxon>Pezizomycotina</taxon>
        <taxon>Pezizomycetes</taxon>
        <taxon>Pezizales</taxon>
        <taxon>Pyronemataceae</taxon>
        <taxon>Sphaerosporella</taxon>
    </lineage>
</organism>
<evidence type="ECO:0000313" key="3">
    <source>
        <dbReference type="EMBL" id="KAA8909846.1"/>
    </source>
</evidence>
<comment type="caution">
    <text evidence="3">The sequence shown here is derived from an EMBL/GenBank/DDBJ whole genome shotgun (WGS) entry which is preliminary data.</text>
</comment>